<feature type="region of interest" description="Disordered" evidence="5">
    <location>
        <begin position="182"/>
        <end position="305"/>
    </location>
</feature>
<feature type="compositionally biased region" description="Basic and acidic residues" evidence="5">
    <location>
        <begin position="269"/>
        <end position="303"/>
    </location>
</feature>
<evidence type="ECO:0000256" key="3">
    <source>
        <dbReference type="ARBA" id="ARBA00022777"/>
    </source>
</evidence>
<dbReference type="STRING" id="1051890.A0A3N4L9Q3"/>
<feature type="compositionally biased region" description="Basic and acidic residues" evidence="5">
    <location>
        <begin position="883"/>
        <end position="894"/>
    </location>
</feature>
<proteinExistence type="inferred from homology"/>
<dbReference type="InterPro" id="IPR005522">
    <property type="entry name" value="IPK"/>
</dbReference>
<evidence type="ECO:0000256" key="2">
    <source>
        <dbReference type="ARBA" id="ARBA00022679"/>
    </source>
</evidence>
<reference evidence="6 7" key="1">
    <citation type="journal article" date="2018" name="Nat. Ecol. Evol.">
        <title>Pezizomycetes genomes reveal the molecular basis of ectomycorrhizal truffle lifestyle.</title>
        <authorList>
            <person name="Murat C."/>
            <person name="Payen T."/>
            <person name="Noel B."/>
            <person name="Kuo A."/>
            <person name="Morin E."/>
            <person name="Chen J."/>
            <person name="Kohler A."/>
            <person name="Krizsan K."/>
            <person name="Balestrini R."/>
            <person name="Da Silva C."/>
            <person name="Montanini B."/>
            <person name="Hainaut M."/>
            <person name="Levati E."/>
            <person name="Barry K.W."/>
            <person name="Belfiori B."/>
            <person name="Cichocki N."/>
            <person name="Clum A."/>
            <person name="Dockter R.B."/>
            <person name="Fauchery L."/>
            <person name="Guy J."/>
            <person name="Iotti M."/>
            <person name="Le Tacon F."/>
            <person name="Lindquist E.A."/>
            <person name="Lipzen A."/>
            <person name="Malagnac F."/>
            <person name="Mello A."/>
            <person name="Molinier V."/>
            <person name="Miyauchi S."/>
            <person name="Poulain J."/>
            <person name="Riccioni C."/>
            <person name="Rubini A."/>
            <person name="Sitrit Y."/>
            <person name="Splivallo R."/>
            <person name="Traeger S."/>
            <person name="Wang M."/>
            <person name="Zifcakova L."/>
            <person name="Wipf D."/>
            <person name="Zambonelli A."/>
            <person name="Paolocci F."/>
            <person name="Nowrousian M."/>
            <person name="Ottonello S."/>
            <person name="Baldrian P."/>
            <person name="Spatafora J.W."/>
            <person name="Henrissat B."/>
            <person name="Nagy L.G."/>
            <person name="Aury J.M."/>
            <person name="Wincker P."/>
            <person name="Grigoriev I.V."/>
            <person name="Bonfante P."/>
            <person name="Martin F.M."/>
        </authorList>
    </citation>
    <scope>NUCLEOTIDE SEQUENCE [LARGE SCALE GENOMIC DNA]</scope>
    <source>
        <strain evidence="6 7">ATCC MYA-4762</strain>
    </source>
</reference>
<dbReference type="PANTHER" id="PTHR12400:SF21">
    <property type="entry name" value="KINASE"/>
    <property type="match status" value="1"/>
</dbReference>
<feature type="compositionally biased region" description="Basic and acidic residues" evidence="5">
    <location>
        <begin position="905"/>
        <end position="916"/>
    </location>
</feature>
<feature type="region of interest" description="Disordered" evidence="5">
    <location>
        <begin position="353"/>
        <end position="389"/>
    </location>
</feature>
<protein>
    <recommendedName>
        <fullName evidence="4">Kinase</fullName>
        <ecNumber evidence="4">2.7.-.-</ecNumber>
    </recommendedName>
</protein>
<feature type="compositionally biased region" description="Basic and acidic residues" evidence="5">
    <location>
        <begin position="802"/>
        <end position="811"/>
    </location>
</feature>
<dbReference type="EC" id="2.7.-.-" evidence="4"/>
<comment type="similarity">
    <text evidence="1 4">Belongs to the inositol phosphokinase (IPK) family.</text>
</comment>
<dbReference type="GO" id="GO:0032958">
    <property type="term" value="P:inositol phosphate biosynthetic process"/>
    <property type="evidence" value="ECO:0007669"/>
    <property type="project" value="InterPro"/>
</dbReference>
<organism evidence="6 7">
    <name type="scientific">Terfezia boudieri ATCC MYA-4762</name>
    <dbReference type="NCBI Taxonomy" id="1051890"/>
    <lineage>
        <taxon>Eukaryota</taxon>
        <taxon>Fungi</taxon>
        <taxon>Dikarya</taxon>
        <taxon>Ascomycota</taxon>
        <taxon>Pezizomycotina</taxon>
        <taxon>Pezizomycetes</taxon>
        <taxon>Pezizales</taxon>
        <taxon>Pezizaceae</taxon>
        <taxon>Terfezia</taxon>
    </lineage>
</organism>
<feature type="compositionally biased region" description="Polar residues" evidence="5">
    <location>
        <begin position="182"/>
        <end position="196"/>
    </location>
</feature>
<dbReference type="GO" id="GO:0000824">
    <property type="term" value="F:inositol-1,4,5,6-tetrakisphosphate 3-kinase activity"/>
    <property type="evidence" value="ECO:0007669"/>
    <property type="project" value="TreeGrafter"/>
</dbReference>
<dbReference type="InParanoid" id="A0A3N4L9Q3"/>
<feature type="region of interest" description="Disordered" evidence="5">
    <location>
        <begin position="404"/>
        <end position="467"/>
    </location>
</feature>
<gene>
    <name evidence="6" type="ORF">L211DRAFT_625775</name>
</gene>
<feature type="compositionally biased region" description="Acidic residues" evidence="5">
    <location>
        <begin position="454"/>
        <end position="463"/>
    </location>
</feature>
<feature type="compositionally biased region" description="Polar residues" evidence="5">
    <location>
        <begin position="1037"/>
        <end position="1046"/>
    </location>
</feature>
<sequence length="1309" mass="144959">MPSSHISSITGSPRFPYVPTRSRTFPLPAHITTAHDEVEAVPSFPDLPSGKTNGLSSLLSSASPKMVPSVLNGISASQPLSPQLSSQLLAASLHSPPDSFQLCRRSSFARNNRRPSVSAVDAFTLSPSLARFSDDPLNPRSTHERYMLVPPFLSPVDTPVGGSPHSPGSLDSHMGKNSHILQHTETHSPPGQNAAQLNGDINGMDQVKDSGFQDSPDPYTNADGSNHPTYGVTVDEDEDCRGSVERTISAVMSNESHSRSRKTTQSLRLFKENGVEDRDRMKKEDRNRDKDKEANRTKDRLQERNNTLSLVDTGFSGIAVPSELHLPYPKSVPPQLIVDYKESNTHVPISTTLKDDKSVSSDSRAGNLVVGSPLSGSSDETRILSPTQPKSCLKLSADSIVEEGASPALSNNRAQKSTTFLESESRKPPQLSFVDGSDDKARNSNVVKDKHEEHDEEDEESEKDEISSALYIPHTTPSLPPVTIMDDVDSLPFTEDVPENGVPSFSLDDRARNFEPGIGRREPTEEVQCIPELSAISPRGDDASGYITDAITSTSTSESEDFSDREDWEDEPLPHIKGDGDGESTPHITGFDAPNGLEALKEKLPLAPHSHKKHSHRHSSRYYHAHAPTVAQVPLGAVELKPYNHQVGGHTALFRFSRRAVCKSLSNRENEFYEAIETRHPSLLKFLPKYIGVLNVTFRKAQKRRKPRKENQEGLEPKNGSLEPLDVTTEAAQPNGKINDPPTQGTDGGNLPIALPQVVFENNRHIIPDDLFRNFSSSAPSLVPRFSTPSPEEQTNGTSRNCDAHRGHDGLPEYFESGSPTWLRGSRGATMVNHRLKEQVLRDVFLPPPSRMHSPHGQSRSFVHSGPGERDINGSPTASAERGSLKRYETDLTHNRPRTSVSAKPQERSIWKERRLPSGPESSPPERDTLMDDHLETQDGQSDSRLHPSSVEPPTLGYRHSRSIFRRRASLKRPSTSNARLDPPEDDGYGGDREDGMFAMDEEDDLPNKRSWAERCLSRRAVPPRPATSDGRYLGTQPPSTENASMTLPTTLATSNQPQGPIEIEQPPTERVEHFLLLEDLTAGMKRPCVLDLKMGTRQYGVDASEKKRQSQRQKVANTTSRALGVRVCGMQVWNVKSNSYIFQDKYFGRDLTAGKEFQDALTRFLFDGENSKSVLRHIPTILEKLGDLDSMIRRLPGYRFYASSLLLLYDGADHSRPIDIRLVDFANCVTAEDPLPEGTLCPPQNRNGVDLGYLRGLRSLRMYFQKIWNEVQGADWVERGEVELNTGDERAASHWRDVCTDDDGEAST</sequence>
<feature type="region of interest" description="Disordered" evidence="5">
    <location>
        <begin position="552"/>
        <end position="585"/>
    </location>
</feature>
<feature type="compositionally biased region" description="Acidic residues" evidence="5">
    <location>
        <begin position="558"/>
        <end position="571"/>
    </location>
</feature>
<dbReference type="GO" id="GO:0005634">
    <property type="term" value="C:nucleus"/>
    <property type="evidence" value="ECO:0007669"/>
    <property type="project" value="TreeGrafter"/>
</dbReference>
<name>A0A3N4L9Q3_9PEZI</name>
<dbReference type="Proteomes" id="UP000267821">
    <property type="component" value="Unassembled WGS sequence"/>
</dbReference>
<keyword evidence="7" id="KW-1185">Reference proteome</keyword>
<dbReference type="PANTHER" id="PTHR12400">
    <property type="entry name" value="INOSITOL POLYPHOSPHATE KINASE"/>
    <property type="match status" value="1"/>
</dbReference>
<dbReference type="InterPro" id="IPR038286">
    <property type="entry name" value="IPK_sf"/>
</dbReference>
<dbReference type="SUPFAM" id="SSF56104">
    <property type="entry name" value="SAICAR synthase-like"/>
    <property type="match status" value="1"/>
</dbReference>
<dbReference type="GO" id="GO:0005737">
    <property type="term" value="C:cytoplasm"/>
    <property type="evidence" value="ECO:0007669"/>
    <property type="project" value="TreeGrafter"/>
</dbReference>
<dbReference type="GO" id="GO:0008440">
    <property type="term" value="F:inositol-1,4,5-trisphosphate 3-kinase activity"/>
    <property type="evidence" value="ECO:0007669"/>
    <property type="project" value="TreeGrafter"/>
</dbReference>
<feature type="compositionally biased region" description="Polar residues" evidence="5">
    <location>
        <begin position="374"/>
        <end position="389"/>
    </location>
</feature>
<feature type="region of interest" description="Disordered" evidence="5">
    <location>
        <begin position="1020"/>
        <end position="1046"/>
    </location>
</feature>
<keyword evidence="2 4" id="KW-0808">Transferase</keyword>
<dbReference type="EMBL" id="ML121587">
    <property type="protein sequence ID" value="RPB19627.1"/>
    <property type="molecule type" value="Genomic_DNA"/>
</dbReference>
<feature type="region of interest" description="Disordered" evidence="5">
    <location>
        <begin position="700"/>
        <end position="726"/>
    </location>
</feature>
<evidence type="ECO:0000256" key="4">
    <source>
        <dbReference type="RuleBase" id="RU363090"/>
    </source>
</evidence>
<evidence type="ECO:0000313" key="6">
    <source>
        <dbReference type="EMBL" id="RPB19627.1"/>
    </source>
</evidence>
<evidence type="ECO:0000256" key="1">
    <source>
        <dbReference type="ARBA" id="ARBA00007374"/>
    </source>
</evidence>
<evidence type="ECO:0000256" key="5">
    <source>
        <dbReference type="SAM" id="MobiDB-lite"/>
    </source>
</evidence>
<feature type="compositionally biased region" description="Basic and acidic residues" evidence="5">
    <location>
        <begin position="437"/>
        <end position="453"/>
    </location>
</feature>
<dbReference type="Gene3D" id="3.30.470.160">
    <property type="entry name" value="Inositol polyphosphate kinase"/>
    <property type="match status" value="1"/>
</dbReference>
<feature type="compositionally biased region" description="Polar residues" evidence="5">
    <location>
        <begin position="408"/>
        <end position="422"/>
    </location>
</feature>
<feature type="compositionally biased region" description="Polar residues" evidence="5">
    <location>
        <begin position="787"/>
        <end position="801"/>
    </location>
</feature>
<dbReference type="Pfam" id="PF03770">
    <property type="entry name" value="IPK"/>
    <property type="match status" value="1"/>
</dbReference>
<keyword evidence="3 4" id="KW-0418">Kinase</keyword>
<evidence type="ECO:0000313" key="7">
    <source>
        <dbReference type="Proteomes" id="UP000267821"/>
    </source>
</evidence>
<accession>A0A3N4L9Q3</accession>
<feature type="region of interest" description="Disordered" evidence="5">
    <location>
        <begin position="782"/>
        <end position="813"/>
    </location>
</feature>
<dbReference type="OrthoDB" id="2573163at2759"/>
<feature type="region of interest" description="Disordered" evidence="5">
    <location>
        <begin position="846"/>
        <end position="995"/>
    </location>
</feature>
<feature type="compositionally biased region" description="Basic and acidic residues" evidence="5">
    <location>
        <begin position="924"/>
        <end position="946"/>
    </location>
</feature>
<dbReference type="GO" id="GO:0046854">
    <property type="term" value="P:phosphatidylinositol phosphate biosynthetic process"/>
    <property type="evidence" value="ECO:0007669"/>
    <property type="project" value="TreeGrafter"/>
</dbReference>
<feature type="compositionally biased region" description="Basic residues" evidence="5">
    <location>
        <begin position="959"/>
        <end position="971"/>
    </location>
</feature>